<dbReference type="EMBL" id="JAVHJL010000001">
    <property type="protein sequence ID" value="KAK6511108.1"/>
    <property type="molecule type" value="Genomic_DNA"/>
</dbReference>
<comment type="caution">
    <text evidence="3">The sequence shown here is derived from an EMBL/GenBank/DDBJ whole genome shotgun (WGS) entry which is preliminary data.</text>
</comment>
<reference evidence="3 4" key="1">
    <citation type="submission" date="2023-08" db="EMBL/GenBank/DDBJ databases">
        <authorList>
            <person name="Palmer J.M."/>
        </authorList>
    </citation>
    <scope>NUCLEOTIDE SEQUENCE [LARGE SCALE GENOMIC DNA]</scope>
    <source>
        <strain evidence="3 4">TWF481</strain>
    </source>
</reference>
<dbReference type="Gene3D" id="3.30.40.10">
    <property type="entry name" value="Zinc/RING finger domain, C3HC4 (zinc finger)"/>
    <property type="match status" value="1"/>
</dbReference>
<feature type="compositionally biased region" description="Basic residues" evidence="1">
    <location>
        <begin position="16"/>
        <end position="27"/>
    </location>
</feature>
<gene>
    <name evidence="3" type="primary">NTO1_1</name>
    <name evidence="3" type="ORF">TWF481_000030</name>
</gene>
<dbReference type="InterPro" id="IPR011011">
    <property type="entry name" value="Znf_FYVE_PHD"/>
</dbReference>
<evidence type="ECO:0000256" key="1">
    <source>
        <dbReference type="SAM" id="MobiDB-lite"/>
    </source>
</evidence>
<feature type="compositionally biased region" description="Polar residues" evidence="1">
    <location>
        <begin position="29"/>
        <end position="50"/>
    </location>
</feature>
<keyword evidence="4" id="KW-1185">Reference proteome</keyword>
<feature type="compositionally biased region" description="Polar residues" evidence="1">
    <location>
        <begin position="168"/>
        <end position="191"/>
    </location>
</feature>
<dbReference type="InterPro" id="IPR050701">
    <property type="entry name" value="Histone_Mod_Regulator"/>
</dbReference>
<dbReference type="AlphaFoldDB" id="A0AAV9WN85"/>
<proteinExistence type="predicted"/>
<dbReference type="Pfam" id="PF10513">
    <property type="entry name" value="EPL1"/>
    <property type="match status" value="1"/>
</dbReference>
<dbReference type="PANTHER" id="PTHR13793">
    <property type="entry name" value="PHD FINGER PROTEINS"/>
    <property type="match status" value="1"/>
</dbReference>
<protein>
    <submittedName>
        <fullName evidence="3">NuA3 HAT complex component nto1</fullName>
    </submittedName>
</protein>
<feature type="compositionally biased region" description="Basic and acidic residues" evidence="1">
    <location>
        <begin position="118"/>
        <end position="129"/>
    </location>
</feature>
<dbReference type="PANTHER" id="PTHR13793:SF107">
    <property type="entry name" value="BROMODOMAIN-CONTAINING PROTEIN HOMOLOG"/>
    <property type="match status" value="1"/>
</dbReference>
<organism evidence="3 4">
    <name type="scientific">Arthrobotrys musiformis</name>
    <dbReference type="NCBI Taxonomy" id="47236"/>
    <lineage>
        <taxon>Eukaryota</taxon>
        <taxon>Fungi</taxon>
        <taxon>Dikarya</taxon>
        <taxon>Ascomycota</taxon>
        <taxon>Pezizomycotina</taxon>
        <taxon>Orbiliomycetes</taxon>
        <taxon>Orbiliales</taxon>
        <taxon>Orbiliaceae</taxon>
        <taxon>Arthrobotrys</taxon>
    </lineage>
</organism>
<feature type="compositionally biased region" description="Basic and acidic residues" evidence="1">
    <location>
        <begin position="195"/>
        <end position="207"/>
    </location>
</feature>
<sequence length="423" mass="46793">MASHSTPHRTPGTGRPRGRPRGSRTRHSFNSPATVQRVRSTAPTQRTGRSARSHQAAAADSGAYKPREERSYLEFHPDFDINAEIQAYDSRDIDGTPSGQFTFGQPAATPGKSNGIRIRIEEVQNKGPDDATPVPSADGPLEAGPAGEANGPTQSESTGRKVGEGNDESQSSSNHISQEHLANQILSTPTRRSSRQKDNKEKGKEKASFTPKPSQRPILPMSNIHHNERLSLPVPSYKVITPFQLAETYVDRAMAGVGFQESDYWQRPHTMVRNIGIQDDINEGEARVSSAIDEKEESNTAPHTVTPGMVEYDMDEQDDKWLAQFNVLRRSQDVPTITREIFEITITKIEREWYALEKMIPKQSAHAAHVKRGNDDDDEDTSEDSRCQICDDGECENSNAIVFCDGCNIAVHQGSSLTQVSQF</sequence>
<dbReference type="SUPFAM" id="SSF57903">
    <property type="entry name" value="FYVE/PHD zinc finger"/>
    <property type="match status" value="1"/>
</dbReference>
<feature type="domain" description="Enhancer of polycomb-like N-terminal" evidence="2">
    <location>
        <begin position="157"/>
        <end position="352"/>
    </location>
</feature>
<accession>A0AAV9WN85</accession>
<evidence type="ECO:0000313" key="4">
    <source>
        <dbReference type="Proteomes" id="UP001370758"/>
    </source>
</evidence>
<dbReference type="InterPro" id="IPR019542">
    <property type="entry name" value="Enhancer_polycomb-like_N"/>
</dbReference>
<feature type="region of interest" description="Disordered" evidence="1">
    <location>
        <begin position="89"/>
        <end position="220"/>
    </location>
</feature>
<evidence type="ECO:0000259" key="2">
    <source>
        <dbReference type="Pfam" id="PF10513"/>
    </source>
</evidence>
<name>A0AAV9WN85_9PEZI</name>
<evidence type="ECO:0000313" key="3">
    <source>
        <dbReference type="EMBL" id="KAK6511108.1"/>
    </source>
</evidence>
<dbReference type="Proteomes" id="UP001370758">
    <property type="component" value="Unassembled WGS sequence"/>
</dbReference>
<feature type="region of interest" description="Disordered" evidence="1">
    <location>
        <begin position="1"/>
        <end position="71"/>
    </location>
</feature>
<dbReference type="InterPro" id="IPR013083">
    <property type="entry name" value="Znf_RING/FYVE/PHD"/>
</dbReference>
<feature type="region of interest" description="Disordered" evidence="1">
    <location>
        <begin position="365"/>
        <end position="386"/>
    </location>
</feature>
<dbReference type="GO" id="GO:0006357">
    <property type="term" value="P:regulation of transcription by RNA polymerase II"/>
    <property type="evidence" value="ECO:0007669"/>
    <property type="project" value="TreeGrafter"/>
</dbReference>